<sequence>MPCSVNDNLYLIMEFIQTDHIASDIQRARAISDIVSIEVPLDIGPGPIGGGRIHMRIFWNDQISDVDYPSIQDLEDHLNRVLEVFEMRIKELDYIDFSHERIVCCYTDLKKAHFLVDINGQLWVSAFRQVNFLPETFMYFALGHQLGGD</sequence>
<protein>
    <submittedName>
        <fullName evidence="1">Str. FM013</fullName>
    </submittedName>
</protein>
<keyword evidence="2" id="KW-1185">Reference proteome</keyword>
<evidence type="ECO:0000313" key="2">
    <source>
        <dbReference type="Proteomes" id="UP000053732"/>
    </source>
</evidence>
<proteinExistence type="predicted"/>
<dbReference type="STRING" id="1429867.A0A0G4PJV9"/>
<evidence type="ECO:0000313" key="1">
    <source>
        <dbReference type="EMBL" id="CRL26644.1"/>
    </source>
</evidence>
<dbReference type="EMBL" id="HG793152">
    <property type="protein sequence ID" value="CRL26644.1"/>
    <property type="molecule type" value="Genomic_DNA"/>
</dbReference>
<accession>A0A0G4PJV9</accession>
<organism evidence="1 2">
    <name type="scientific">Penicillium camemberti (strain FM 013)</name>
    <dbReference type="NCBI Taxonomy" id="1429867"/>
    <lineage>
        <taxon>Eukaryota</taxon>
        <taxon>Fungi</taxon>
        <taxon>Dikarya</taxon>
        <taxon>Ascomycota</taxon>
        <taxon>Pezizomycotina</taxon>
        <taxon>Eurotiomycetes</taxon>
        <taxon>Eurotiomycetidae</taxon>
        <taxon>Eurotiales</taxon>
        <taxon>Aspergillaceae</taxon>
        <taxon>Penicillium</taxon>
    </lineage>
</organism>
<dbReference type="AlphaFoldDB" id="A0A0G4PJV9"/>
<dbReference type="Proteomes" id="UP000053732">
    <property type="component" value="Unassembled WGS sequence"/>
</dbReference>
<reference evidence="1 2" key="1">
    <citation type="journal article" date="2014" name="Nat. Commun.">
        <title>Multiple recent horizontal transfers of a large genomic region in cheese making fungi.</title>
        <authorList>
            <person name="Cheeseman K."/>
            <person name="Ropars J."/>
            <person name="Renault P."/>
            <person name="Dupont J."/>
            <person name="Gouzy J."/>
            <person name="Branca A."/>
            <person name="Abraham A.L."/>
            <person name="Ceppi M."/>
            <person name="Conseiller E."/>
            <person name="Debuchy R."/>
            <person name="Malagnac F."/>
            <person name="Goarin A."/>
            <person name="Silar P."/>
            <person name="Lacoste S."/>
            <person name="Sallet E."/>
            <person name="Bensimon A."/>
            <person name="Giraud T."/>
            <person name="Brygoo Y."/>
        </authorList>
    </citation>
    <scope>NUCLEOTIDE SEQUENCE [LARGE SCALE GENOMIC DNA]</scope>
    <source>
        <strain evidence="2">FM 013</strain>
    </source>
</reference>
<name>A0A0G4PJV9_PENC3</name>
<gene>
    <name evidence="1" type="ORF">PCAMFM013_S019g000061</name>
</gene>